<evidence type="ECO:0000256" key="1">
    <source>
        <dbReference type="SAM" id="MobiDB-lite"/>
    </source>
</evidence>
<comment type="caution">
    <text evidence="2">The sequence shown here is derived from an EMBL/GenBank/DDBJ whole genome shotgun (WGS) entry which is preliminary data.</text>
</comment>
<evidence type="ECO:0000313" key="3">
    <source>
        <dbReference type="Proteomes" id="UP001187343"/>
    </source>
</evidence>
<dbReference type="EMBL" id="JAUYZG010000018">
    <property type="protein sequence ID" value="KAK2881446.1"/>
    <property type="molecule type" value="Genomic_DNA"/>
</dbReference>
<evidence type="ECO:0000313" key="2">
    <source>
        <dbReference type="EMBL" id="KAK2881446.1"/>
    </source>
</evidence>
<reference evidence="2" key="1">
    <citation type="submission" date="2023-08" db="EMBL/GenBank/DDBJ databases">
        <title>Chromosome-level Genome Assembly of mud carp (Cirrhinus molitorella).</title>
        <authorList>
            <person name="Liu H."/>
        </authorList>
    </citation>
    <scope>NUCLEOTIDE SEQUENCE</scope>
    <source>
        <strain evidence="2">Prfri</strain>
        <tissue evidence="2">Muscle</tissue>
    </source>
</reference>
<sequence>MSQQTTDNRTLSLYPQNSVTSITSGRLTACQNCSNKTLYISEVLEKSSQATDTNAVPSEDWSVNPATLCASGHSGPQQAQLSLSARKCNGSERLASSQEDTTE</sequence>
<name>A0AA88P9Q3_9TELE</name>
<dbReference type="AlphaFoldDB" id="A0AA88P9Q3"/>
<dbReference type="Proteomes" id="UP001187343">
    <property type="component" value="Unassembled WGS sequence"/>
</dbReference>
<accession>A0AA88P9Q3</accession>
<organism evidence="2 3">
    <name type="scientific">Cirrhinus molitorella</name>
    <name type="common">mud carp</name>
    <dbReference type="NCBI Taxonomy" id="172907"/>
    <lineage>
        <taxon>Eukaryota</taxon>
        <taxon>Metazoa</taxon>
        <taxon>Chordata</taxon>
        <taxon>Craniata</taxon>
        <taxon>Vertebrata</taxon>
        <taxon>Euteleostomi</taxon>
        <taxon>Actinopterygii</taxon>
        <taxon>Neopterygii</taxon>
        <taxon>Teleostei</taxon>
        <taxon>Ostariophysi</taxon>
        <taxon>Cypriniformes</taxon>
        <taxon>Cyprinidae</taxon>
        <taxon>Labeoninae</taxon>
        <taxon>Labeonini</taxon>
        <taxon>Cirrhinus</taxon>
    </lineage>
</organism>
<proteinExistence type="predicted"/>
<feature type="compositionally biased region" description="Polar residues" evidence="1">
    <location>
        <begin position="94"/>
        <end position="103"/>
    </location>
</feature>
<gene>
    <name evidence="2" type="ORF">Q8A67_018714</name>
</gene>
<feature type="compositionally biased region" description="Polar residues" evidence="1">
    <location>
        <begin position="47"/>
        <end position="56"/>
    </location>
</feature>
<feature type="compositionally biased region" description="Polar residues" evidence="1">
    <location>
        <begin position="74"/>
        <end position="83"/>
    </location>
</feature>
<keyword evidence="3" id="KW-1185">Reference proteome</keyword>
<feature type="region of interest" description="Disordered" evidence="1">
    <location>
        <begin position="47"/>
        <end position="103"/>
    </location>
</feature>
<protein>
    <submittedName>
        <fullName evidence="2">Uncharacterized protein</fullName>
    </submittedName>
</protein>